<evidence type="ECO:0000256" key="7">
    <source>
        <dbReference type="PROSITE-ProRule" id="PRU01091"/>
    </source>
</evidence>
<evidence type="ECO:0008006" key="12">
    <source>
        <dbReference type="Google" id="ProtNLM"/>
    </source>
</evidence>
<evidence type="ECO:0000313" key="11">
    <source>
        <dbReference type="Proteomes" id="UP000016487"/>
    </source>
</evidence>
<evidence type="ECO:0000259" key="9">
    <source>
        <dbReference type="PROSITE" id="PS51755"/>
    </source>
</evidence>
<dbReference type="InterPro" id="IPR011006">
    <property type="entry name" value="CheY-like_superfamily"/>
</dbReference>
<keyword evidence="1 6" id="KW-0597">Phosphoprotein</keyword>
<evidence type="ECO:0000259" key="8">
    <source>
        <dbReference type="PROSITE" id="PS50110"/>
    </source>
</evidence>
<dbReference type="Pfam" id="PF00486">
    <property type="entry name" value="Trans_reg_C"/>
    <property type="match status" value="1"/>
</dbReference>
<dbReference type="AlphaFoldDB" id="A0AAD4AEZ3"/>
<dbReference type="PANTHER" id="PTHR48111:SF22">
    <property type="entry name" value="REGULATOR OF RPOS"/>
    <property type="match status" value="1"/>
</dbReference>
<dbReference type="InterPro" id="IPR001789">
    <property type="entry name" value="Sig_transdc_resp-reg_receiver"/>
</dbReference>
<sequence length="224" mass="25125">MIILLVEDDTLLAAQTIDFLNAENIEVDYASSLTQAKGIANGSHYDAIILDINLPDGTGLELASTLQEYSQAPILFLTARTELEDKLKAFSLGALDYITKPFALEELAVRIKLLAQKHNTKPNKTFELGSLFVDLDAKFVKRADRTLILSPQQWCLLTLLIQHSPNPVTKDTIIATVWPEQDVNNNMYKSLITRLRSNISHNNDSELLHTLKKHGLALKEQPYE</sequence>
<reference evidence="10" key="1">
    <citation type="journal article" date="2012" name="J. Bacteriol.">
        <title>Genome sequences of type strains of seven species of the marine bacterium Pseudoalteromonas.</title>
        <authorList>
            <person name="Xie B.B."/>
            <person name="Shu Y.L."/>
            <person name="Qin Q.L."/>
            <person name="Rong J.C."/>
            <person name="Zhang X.Y."/>
            <person name="Chen X.L."/>
            <person name="Shi M."/>
            <person name="He H.L."/>
            <person name="Zhou B.C."/>
            <person name="Zhang Y.Z."/>
        </authorList>
    </citation>
    <scope>NUCLEOTIDE SEQUENCE</scope>
    <source>
        <strain evidence="10">DSM 8771</strain>
    </source>
</reference>
<dbReference type="InterPro" id="IPR001867">
    <property type="entry name" value="OmpR/PhoB-type_DNA-bd"/>
</dbReference>
<dbReference type="SMART" id="SM00862">
    <property type="entry name" value="Trans_reg_C"/>
    <property type="match status" value="1"/>
</dbReference>
<dbReference type="GO" id="GO:0006355">
    <property type="term" value="P:regulation of DNA-templated transcription"/>
    <property type="evidence" value="ECO:0007669"/>
    <property type="project" value="InterPro"/>
</dbReference>
<evidence type="ECO:0000313" key="10">
    <source>
        <dbReference type="EMBL" id="KAF7764742.1"/>
    </source>
</evidence>
<dbReference type="SMART" id="SM00448">
    <property type="entry name" value="REC"/>
    <property type="match status" value="1"/>
</dbReference>
<keyword evidence="2" id="KW-0902">Two-component regulatory system</keyword>
<evidence type="ECO:0000256" key="5">
    <source>
        <dbReference type="ARBA" id="ARBA00023163"/>
    </source>
</evidence>
<dbReference type="GO" id="GO:0000976">
    <property type="term" value="F:transcription cis-regulatory region binding"/>
    <property type="evidence" value="ECO:0007669"/>
    <property type="project" value="TreeGrafter"/>
</dbReference>
<name>A0AAD4AEZ3_9GAMM</name>
<dbReference type="EMBL" id="AHBZ03000027">
    <property type="protein sequence ID" value="KAF7764742.1"/>
    <property type="molecule type" value="Genomic_DNA"/>
</dbReference>
<feature type="domain" description="OmpR/PhoB-type" evidence="9">
    <location>
        <begin position="123"/>
        <end position="220"/>
    </location>
</feature>
<dbReference type="CDD" id="cd00383">
    <property type="entry name" value="trans_reg_C"/>
    <property type="match status" value="1"/>
</dbReference>
<dbReference type="Pfam" id="PF00072">
    <property type="entry name" value="Response_reg"/>
    <property type="match status" value="1"/>
</dbReference>
<dbReference type="PROSITE" id="PS51755">
    <property type="entry name" value="OMPR_PHOB"/>
    <property type="match status" value="1"/>
</dbReference>
<evidence type="ECO:0000256" key="3">
    <source>
        <dbReference type="ARBA" id="ARBA00023015"/>
    </source>
</evidence>
<comment type="caution">
    <text evidence="10">The sequence shown here is derived from an EMBL/GenBank/DDBJ whole genome shotgun (WGS) entry which is preliminary data.</text>
</comment>
<dbReference type="InterPro" id="IPR036388">
    <property type="entry name" value="WH-like_DNA-bd_sf"/>
</dbReference>
<dbReference type="GO" id="GO:0032993">
    <property type="term" value="C:protein-DNA complex"/>
    <property type="evidence" value="ECO:0007669"/>
    <property type="project" value="TreeGrafter"/>
</dbReference>
<dbReference type="GO" id="GO:0000156">
    <property type="term" value="F:phosphorelay response regulator activity"/>
    <property type="evidence" value="ECO:0007669"/>
    <property type="project" value="TreeGrafter"/>
</dbReference>
<dbReference type="PANTHER" id="PTHR48111">
    <property type="entry name" value="REGULATOR OF RPOS"/>
    <property type="match status" value="1"/>
</dbReference>
<keyword evidence="3" id="KW-0805">Transcription regulation</keyword>
<dbReference type="Gene3D" id="6.10.250.690">
    <property type="match status" value="1"/>
</dbReference>
<dbReference type="Gene3D" id="1.10.10.10">
    <property type="entry name" value="Winged helix-like DNA-binding domain superfamily/Winged helix DNA-binding domain"/>
    <property type="match status" value="1"/>
</dbReference>
<gene>
    <name evidence="10" type="ORF">PCIT_b0798</name>
</gene>
<evidence type="ECO:0000256" key="6">
    <source>
        <dbReference type="PROSITE-ProRule" id="PRU00169"/>
    </source>
</evidence>
<keyword evidence="5" id="KW-0804">Transcription</keyword>
<dbReference type="GO" id="GO:0005829">
    <property type="term" value="C:cytosol"/>
    <property type="evidence" value="ECO:0007669"/>
    <property type="project" value="TreeGrafter"/>
</dbReference>
<dbReference type="RefSeq" id="WP_010365277.1">
    <property type="nucleotide sequence ID" value="NZ_AHBZ03000027.1"/>
</dbReference>
<organism evidence="10 11">
    <name type="scientific">Pseudoalteromonas citrea</name>
    <dbReference type="NCBI Taxonomy" id="43655"/>
    <lineage>
        <taxon>Bacteria</taxon>
        <taxon>Pseudomonadati</taxon>
        <taxon>Pseudomonadota</taxon>
        <taxon>Gammaproteobacteria</taxon>
        <taxon>Alteromonadales</taxon>
        <taxon>Pseudoalteromonadaceae</taxon>
        <taxon>Pseudoalteromonas</taxon>
    </lineage>
</organism>
<reference evidence="10" key="2">
    <citation type="submission" date="2015-03" db="EMBL/GenBank/DDBJ databases">
        <title>Genome sequence of Pseudoalteromonas citrea.</title>
        <authorList>
            <person name="Xie B.-B."/>
            <person name="Rong J.-C."/>
            <person name="Qin Q.-L."/>
            <person name="Zhang Y.-Z."/>
        </authorList>
    </citation>
    <scope>NUCLEOTIDE SEQUENCE</scope>
    <source>
        <strain evidence="10">DSM 8771</strain>
    </source>
</reference>
<feature type="domain" description="Response regulatory" evidence="8">
    <location>
        <begin position="2"/>
        <end position="115"/>
    </location>
</feature>
<dbReference type="Gene3D" id="3.40.50.2300">
    <property type="match status" value="1"/>
</dbReference>
<dbReference type="Proteomes" id="UP000016487">
    <property type="component" value="Unassembled WGS sequence"/>
</dbReference>
<feature type="modified residue" description="4-aspartylphosphate" evidence="6">
    <location>
        <position position="51"/>
    </location>
</feature>
<keyword evidence="4 7" id="KW-0238">DNA-binding</keyword>
<proteinExistence type="predicted"/>
<feature type="DNA-binding region" description="OmpR/PhoB-type" evidence="7">
    <location>
        <begin position="123"/>
        <end position="220"/>
    </location>
</feature>
<protein>
    <recommendedName>
        <fullName evidence="12">DNA-binding response regulator</fullName>
    </recommendedName>
</protein>
<dbReference type="InterPro" id="IPR039420">
    <property type="entry name" value="WalR-like"/>
</dbReference>
<evidence type="ECO:0000256" key="1">
    <source>
        <dbReference type="ARBA" id="ARBA00022553"/>
    </source>
</evidence>
<dbReference type="PROSITE" id="PS50110">
    <property type="entry name" value="RESPONSE_REGULATORY"/>
    <property type="match status" value="1"/>
</dbReference>
<evidence type="ECO:0000256" key="4">
    <source>
        <dbReference type="ARBA" id="ARBA00023125"/>
    </source>
</evidence>
<evidence type="ECO:0000256" key="2">
    <source>
        <dbReference type="ARBA" id="ARBA00023012"/>
    </source>
</evidence>
<accession>A0AAD4AEZ3</accession>
<dbReference type="SUPFAM" id="SSF52172">
    <property type="entry name" value="CheY-like"/>
    <property type="match status" value="1"/>
</dbReference>